<reference evidence="1 3" key="1">
    <citation type="journal article" date="2011" name="Nature">
        <title>The Medicago genome provides insight into the evolution of rhizobial symbioses.</title>
        <authorList>
            <person name="Young N.D."/>
            <person name="Debelle F."/>
            <person name="Oldroyd G.E."/>
            <person name="Geurts R."/>
            <person name="Cannon S.B."/>
            <person name="Udvardi M.K."/>
            <person name="Benedito V.A."/>
            <person name="Mayer K.F."/>
            <person name="Gouzy J."/>
            <person name="Schoof H."/>
            <person name="Van de Peer Y."/>
            <person name="Proost S."/>
            <person name="Cook D.R."/>
            <person name="Meyers B.C."/>
            <person name="Spannagl M."/>
            <person name="Cheung F."/>
            <person name="De Mita S."/>
            <person name="Krishnakumar V."/>
            <person name="Gundlach H."/>
            <person name="Zhou S."/>
            <person name="Mudge J."/>
            <person name="Bharti A.K."/>
            <person name="Murray J.D."/>
            <person name="Naoumkina M.A."/>
            <person name="Rosen B."/>
            <person name="Silverstein K.A."/>
            <person name="Tang H."/>
            <person name="Rombauts S."/>
            <person name="Zhao P.X."/>
            <person name="Zhou P."/>
            <person name="Barbe V."/>
            <person name="Bardou P."/>
            <person name="Bechner M."/>
            <person name="Bellec A."/>
            <person name="Berger A."/>
            <person name="Berges H."/>
            <person name="Bidwell S."/>
            <person name="Bisseling T."/>
            <person name="Choisne N."/>
            <person name="Couloux A."/>
            <person name="Denny R."/>
            <person name="Deshpande S."/>
            <person name="Dai X."/>
            <person name="Doyle J.J."/>
            <person name="Dudez A.M."/>
            <person name="Farmer A.D."/>
            <person name="Fouteau S."/>
            <person name="Franken C."/>
            <person name="Gibelin C."/>
            <person name="Gish J."/>
            <person name="Goldstein S."/>
            <person name="Gonzalez A.J."/>
            <person name="Green P.J."/>
            <person name="Hallab A."/>
            <person name="Hartog M."/>
            <person name="Hua A."/>
            <person name="Humphray S.J."/>
            <person name="Jeong D.H."/>
            <person name="Jing Y."/>
            <person name="Jocker A."/>
            <person name="Kenton S.M."/>
            <person name="Kim D.J."/>
            <person name="Klee K."/>
            <person name="Lai H."/>
            <person name="Lang C."/>
            <person name="Lin S."/>
            <person name="Macmil S.L."/>
            <person name="Magdelenat G."/>
            <person name="Matthews L."/>
            <person name="McCorrison J."/>
            <person name="Monaghan E.L."/>
            <person name="Mun J.H."/>
            <person name="Najar F.Z."/>
            <person name="Nicholson C."/>
            <person name="Noirot C."/>
            <person name="O'Bleness M."/>
            <person name="Paule C.R."/>
            <person name="Poulain J."/>
            <person name="Prion F."/>
            <person name="Qin B."/>
            <person name="Qu C."/>
            <person name="Retzel E.F."/>
            <person name="Riddle C."/>
            <person name="Sallet E."/>
            <person name="Samain S."/>
            <person name="Samson N."/>
            <person name="Sanders I."/>
            <person name="Saurat O."/>
            <person name="Scarpelli C."/>
            <person name="Schiex T."/>
            <person name="Segurens B."/>
            <person name="Severin A.J."/>
            <person name="Sherrier D.J."/>
            <person name="Shi R."/>
            <person name="Sims S."/>
            <person name="Singer S.R."/>
            <person name="Sinharoy S."/>
            <person name="Sterck L."/>
            <person name="Viollet A."/>
            <person name="Wang B.B."/>
            <person name="Wang K."/>
            <person name="Wang M."/>
            <person name="Wang X."/>
            <person name="Warfsmann J."/>
            <person name="Weissenbach J."/>
            <person name="White D.D."/>
            <person name="White J.D."/>
            <person name="Wiley G.B."/>
            <person name="Wincker P."/>
            <person name="Xing Y."/>
            <person name="Yang L."/>
            <person name="Yao Z."/>
            <person name="Ying F."/>
            <person name="Zhai J."/>
            <person name="Zhou L."/>
            <person name="Zuber A."/>
            <person name="Denarie J."/>
            <person name="Dixon R.A."/>
            <person name="May G.D."/>
            <person name="Schwartz D.C."/>
            <person name="Rogers J."/>
            <person name="Quetier F."/>
            <person name="Town C.D."/>
            <person name="Roe B.A."/>
        </authorList>
    </citation>
    <scope>NUCLEOTIDE SEQUENCE [LARGE SCALE GENOMIC DNA]</scope>
    <source>
        <strain evidence="1">A17</strain>
        <strain evidence="2 3">cv. Jemalong A17</strain>
    </source>
</reference>
<organism evidence="1 3">
    <name type="scientific">Medicago truncatula</name>
    <name type="common">Barrel medic</name>
    <name type="synonym">Medicago tribuloides</name>
    <dbReference type="NCBI Taxonomy" id="3880"/>
    <lineage>
        <taxon>Eukaryota</taxon>
        <taxon>Viridiplantae</taxon>
        <taxon>Streptophyta</taxon>
        <taxon>Embryophyta</taxon>
        <taxon>Tracheophyta</taxon>
        <taxon>Spermatophyta</taxon>
        <taxon>Magnoliopsida</taxon>
        <taxon>eudicotyledons</taxon>
        <taxon>Gunneridae</taxon>
        <taxon>Pentapetalae</taxon>
        <taxon>rosids</taxon>
        <taxon>fabids</taxon>
        <taxon>Fabales</taxon>
        <taxon>Fabaceae</taxon>
        <taxon>Papilionoideae</taxon>
        <taxon>50 kb inversion clade</taxon>
        <taxon>NPAAA clade</taxon>
        <taxon>Hologalegina</taxon>
        <taxon>IRL clade</taxon>
        <taxon>Trifolieae</taxon>
        <taxon>Medicago</taxon>
    </lineage>
</organism>
<dbReference type="AlphaFoldDB" id="G7KLB0"/>
<evidence type="ECO:0000313" key="1">
    <source>
        <dbReference type="EMBL" id="AES74773.1"/>
    </source>
</evidence>
<sequence length="66" mass="7289">MIDEDSNAKVVAVNCDTPGPLLVGQKRVIKSVDSPRYPNTSVVQFLFMGKLKWFLLVDHGCGESHT</sequence>
<dbReference type="EMBL" id="CM001222">
    <property type="protein sequence ID" value="AES74773.1"/>
    <property type="molecule type" value="Genomic_DNA"/>
</dbReference>
<gene>
    <name evidence="1" type="ordered locus">MTR_6g012960</name>
</gene>
<dbReference type="PaxDb" id="3880-AES74773"/>
<evidence type="ECO:0000313" key="3">
    <source>
        <dbReference type="Proteomes" id="UP000002051"/>
    </source>
</evidence>
<protein>
    <submittedName>
        <fullName evidence="1 2">Uncharacterized protein</fullName>
    </submittedName>
</protein>
<dbReference type="EnsemblPlants" id="AES74773">
    <property type="protein sequence ID" value="AES74773"/>
    <property type="gene ID" value="MTR_6g012960"/>
</dbReference>
<accession>G7KLB0</accession>
<dbReference type="HOGENOM" id="CLU_2835009_0_0_1"/>
<keyword evidence="3" id="KW-1185">Reference proteome</keyword>
<reference evidence="1 3" key="2">
    <citation type="journal article" date="2014" name="BMC Genomics">
        <title>An improved genome release (version Mt4.0) for the model legume Medicago truncatula.</title>
        <authorList>
            <person name="Tang H."/>
            <person name="Krishnakumar V."/>
            <person name="Bidwell S."/>
            <person name="Rosen B."/>
            <person name="Chan A."/>
            <person name="Zhou S."/>
            <person name="Gentzbittel L."/>
            <person name="Childs K.L."/>
            <person name="Yandell M."/>
            <person name="Gundlach H."/>
            <person name="Mayer K.F."/>
            <person name="Schwartz D.C."/>
            <person name="Town C.D."/>
        </authorList>
    </citation>
    <scope>GENOME REANNOTATION</scope>
    <source>
        <strain evidence="2 3">cv. Jemalong A17</strain>
    </source>
</reference>
<name>G7KLB0_MEDTR</name>
<dbReference type="Proteomes" id="UP000002051">
    <property type="component" value="Chromosome 6"/>
</dbReference>
<proteinExistence type="predicted"/>
<reference evidence="2" key="3">
    <citation type="submission" date="2015-04" db="UniProtKB">
        <authorList>
            <consortium name="EnsemblPlants"/>
        </authorList>
    </citation>
    <scope>IDENTIFICATION</scope>
    <source>
        <strain evidence="2">cv. Jemalong A17</strain>
    </source>
</reference>
<evidence type="ECO:0000313" key="2">
    <source>
        <dbReference type="EnsemblPlants" id="AES74773"/>
    </source>
</evidence>